<protein>
    <recommendedName>
        <fullName evidence="7">Enoyl reductase (ER) domain-containing protein</fullName>
    </recommendedName>
</protein>
<dbReference type="InterPro" id="IPR011032">
    <property type="entry name" value="GroES-like_sf"/>
</dbReference>
<dbReference type="Gene3D" id="3.90.180.10">
    <property type="entry name" value="Medium-chain alcohol dehydrogenases, catalytic domain"/>
    <property type="match status" value="1"/>
</dbReference>
<dbReference type="InterPro" id="IPR050700">
    <property type="entry name" value="YIM1/Zinc_Alcohol_DH_Fams"/>
</dbReference>
<sequence>MVSLHWIMLLAVICLSVYRSDLRLDELIRIIRLFSSMIARDTQQLLGSVVNSKLWVKRMSTWVTKQFGGNMEKVEMPIPTIEKPDELLVKVKAASVNPIDTVMRKGYGRQLCSVVKNLRNCSMDSNVLLPFIGGRDCSGTVEQAGGNVKRFKRGDEIIAVVDPFSSGTHAEFALVKESNCVSKPTDVSYIDSTAFPYTACTAWSALVSVARINPHNAATQRVLIHGGAGGVGTTAIQMLKAWNIEKIVVTCSNDCFNTVQKLGAIPINYKSPEALEKLISEGPFDVVLDCAQSEMTELSSKVMGLWRNSVHVSLLSPLLDDTDRYGIPLGIASTAVKYFLKATLPTIRRGQWYSYAFFAPHPECMQQISEFLKNGKMKPVIDQIFKYDELPMAYEKVLRKKGRGKTIINMS</sequence>
<dbReference type="GO" id="GO:0016491">
    <property type="term" value="F:oxidoreductase activity"/>
    <property type="evidence" value="ECO:0007669"/>
    <property type="project" value="UniProtKB-KW"/>
</dbReference>
<dbReference type="InterPro" id="IPR020843">
    <property type="entry name" value="ER"/>
</dbReference>
<feature type="chain" id="PRO_5017941820" description="Enoyl reductase (ER) domain-containing protein" evidence="6">
    <location>
        <begin position="20"/>
        <end position="411"/>
    </location>
</feature>
<name>A0A3P6SL57_LITSI</name>
<reference evidence="8 9" key="1">
    <citation type="submission" date="2018-08" db="EMBL/GenBank/DDBJ databases">
        <authorList>
            <person name="Laetsch R D."/>
            <person name="Stevens L."/>
            <person name="Kumar S."/>
            <person name="Blaxter L. M."/>
        </authorList>
    </citation>
    <scope>NUCLEOTIDE SEQUENCE [LARGE SCALE GENOMIC DNA]</scope>
</reference>
<evidence type="ECO:0000313" key="9">
    <source>
        <dbReference type="Proteomes" id="UP000277928"/>
    </source>
</evidence>
<keyword evidence="9" id="KW-1185">Reference proteome</keyword>
<comment type="subcellular location">
    <subcellularLocation>
        <location evidence="1">Mitochondrion</location>
    </subcellularLocation>
</comment>
<dbReference type="Gene3D" id="3.40.50.720">
    <property type="entry name" value="NAD(P)-binding Rossmann-like Domain"/>
    <property type="match status" value="1"/>
</dbReference>
<dbReference type="FunFam" id="3.40.50.720:FF:000147">
    <property type="entry name" value="Reticulon-4-interacting protein 1 homolog, mitochondrial"/>
    <property type="match status" value="1"/>
</dbReference>
<dbReference type="SUPFAM" id="SSF51735">
    <property type="entry name" value="NAD(P)-binding Rossmann-fold domains"/>
    <property type="match status" value="1"/>
</dbReference>
<dbReference type="PANTHER" id="PTHR11695:SF294">
    <property type="entry name" value="RETICULON-4-INTERACTING PROTEIN 1, MITOCHONDRIAL"/>
    <property type="match status" value="1"/>
</dbReference>
<keyword evidence="4" id="KW-0560">Oxidoreductase</keyword>
<accession>A0A3P6SL57</accession>
<feature type="signal peptide" evidence="6">
    <location>
        <begin position="1"/>
        <end position="19"/>
    </location>
</feature>
<dbReference type="Proteomes" id="UP000277928">
    <property type="component" value="Unassembled WGS sequence"/>
</dbReference>
<evidence type="ECO:0000313" key="8">
    <source>
        <dbReference type="EMBL" id="VDK76612.1"/>
    </source>
</evidence>
<dbReference type="STRING" id="42156.A0A3P6SL57"/>
<organism evidence="8 9">
    <name type="scientific">Litomosoides sigmodontis</name>
    <name type="common">Filarial nematode worm</name>
    <dbReference type="NCBI Taxonomy" id="42156"/>
    <lineage>
        <taxon>Eukaryota</taxon>
        <taxon>Metazoa</taxon>
        <taxon>Ecdysozoa</taxon>
        <taxon>Nematoda</taxon>
        <taxon>Chromadorea</taxon>
        <taxon>Rhabditida</taxon>
        <taxon>Spirurina</taxon>
        <taxon>Spiruromorpha</taxon>
        <taxon>Filarioidea</taxon>
        <taxon>Onchocercidae</taxon>
        <taxon>Litomosoides</taxon>
    </lineage>
</organism>
<dbReference type="SUPFAM" id="SSF50129">
    <property type="entry name" value="GroES-like"/>
    <property type="match status" value="1"/>
</dbReference>
<dbReference type="OMA" id="PVVPGWD"/>
<dbReference type="EMBL" id="UYRX01000178">
    <property type="protein sequence ID" value="VDK76612.1"/>
    <property type="molecule type" value="Genomic_DNA"/>
</dbReference>
<dbReference type="PANTHER" id="PTHR11695">
    <property type="entry name" value="ALCOHOL DEHYDROGENASE RELATED"/>
    <property type="match status" value="1"/>
</dbReference>
<comment type="similarity">
    <text evidence="2">Belongs to the zinc-containing alcohol dehydrogenase family. Quinone oxidoreductase subfamily.</text>
</comment>
<dbReference type="InterPro" id="IPR037397">
    <property type="entry name" value="RTN4IP1"/>
</dbReference>
<evidence type="ECO:0000256" key="6">
    <source>
        <dbReference type="SAM" id="SignalP"/>
    </source>
</evidence>
<dbReference type="OrthoDB" id="48317at2759"/>
<feature type="domain" description="Enoyl reductase (ER)" evidence="7">
    <location>
        <begin position="69"/>
        <end position="408"/>
    </location>
</feature>
<evidence type="ECO:0000256" key="4">
    <source>
        <dbReference type="ARBA" id="ARBA00023002"/>
    </source>
</evidence>
<evidence type="ECO:0000259" key="7">
    <source>
        <dbReference type="SMART" id="SM00829"/>
    </source>
</evidence>
<proteinExistence type="inferred from homology"/>
<dbReference type="AlphaFoldDB" id="A0A3P6SL57"/>
<evidence type="ECO:0000256" key="5">
    <source>
        <dbReference type="ARBA" id="ARBA00023128"/>
    </source>
</evidence>
<keyword evidence="3" id="KW-0809">Transit peptide</keyword>
<dbReference type="Pfam" id="PF08240">
    <property type="entry name" value="ADH_N"/>
    <property type="match status" value="1"/>
</dbReference>
<dbReference type="InterPro" id="IPR036291">
    <property type="entry name" value="NAD(P)-bd_dom_sf"/>
</dbReference>
<dbReference type="CDD" id="cd08248">
    <property type="entry name" value="RTN4I1"/>
    <property type="match status" value="1"/>
</dbReference>
<evidence type="ECO:0000256" key="1">
    <source>
        <dbReference type="ARBA" id="ARBA00004173"/>
    </source>
</evidence>
<evidence type="ECO:0000256" key="3">
    <source>
        <dbReference type="ARBA" id="ARBA00022946"/>
    </source>
</evidence>
<evidence type="ECO:0000256" key="2">
    <source>
        <dbReference type="ARBA" id="ARBA00010371"/>
    </source>
</evidence>
<dbReference type="SMART" id="SM00829">
    <property type="entry name" value="PKS_ER"/>
    <property type="match status" value="1"/>
</dbReference>
<gene>
    <name evidence="8" type="ORF">NLS_LOCUS3343</name>
</gene>
<dbReference type="Pfam" id="PF13602">
    <property type="entry name" value="ADH_zinc_N_2"/>
    <property type="match status" value="1"/>
</dbReference>
<dbReference type="GO" id="GO:0005739">
    <property type="term" value="C:mitochondrion"/>
    <property type="evidence" value="ECO:0007669"/>
    <property type="project" value="UniProtKB-SubCell"/>
</dbReference>
<dbReference type="InterPro" id="IPR013154">
    <property type="entry name" value="ADH-like_N"/>
</dbReference>
<keyword evidence="6" id="KW-0732">Signal</keyword>
<keyword evidence="5" id="KW-0496">Mitochondrion</keyword>